<dbReference type="GO" id="GO:0006935">
    <property type="term" value="P:chemotaxis"/>
    <property type="evidence" value="ECO:0007669"/>
    <property type="project" value="UniProtKB-KW"/>
</dbReference>
<keyword evidence="3" id="KW-0145">Chemotaxis</keyword>
<reference evidence="13 14" key="1">
    <citation type="submission" date="2019-03" db="EMBL/GenBank/DDBJ databases">
        <title>Draft Genome Sequence of Desulfosporosinus fructosivorans Strain 63.6F, Isolated from Marine Sediment in the Baltic Sea.</title>
        <authorList>
            <person name="Hausmann B."/>
            <person name="Vandieken V."/>
            <person name="Pjevac P."/>
            <person name="Schreck K."/>
            <person name="Herbold C.W."/>
            <person name="Loy A."/>
        </authorList>
    </citation>
    <scope>NUCLEOTIDE SEQUENCE [LARGE SCALE GENOMIC DNA]</scope>
    <source>
        <strain evidence="13 14">63.6F</strain>
    </source>
</reference>
<dbReference type="EMBL" id="SPQQ01000019">
    <property type="protein sequence ID" value="TGE35147.1"/>
    <property type="molecule type" value="Genomic_DNA"/>
</dbReference>
<dbReference type="Pfam" id="PF00672">
    <property type="entry name" value="HAMP"/>
    <property type="match status" value="1"/>
</dbReference>
<evidence type="ECO:0000256" key="9">
    <source>
        <dbReference type="PROSITE-ProRule" id="PRU00284"/>
    </source>
</evidence>
<evidence type="ECO:0000256" key="8">
    <source>
        <dbReference type="ARBA" id="ARBA00029447"/>
    </source>
</evidence>
<dbReference type="GO" id="GO:0005886">
    <property type="term" value="C:plasma membrane"/>
    <property type="evidence" value="ECO:0007669"/>
    <property type="project" value="UniProtKB-SubCell"/>
</dbReference>
<evidence type="ECO:0000256" key="2">
    <source>
        <dbReference type="ARBA" id="ARBA00022475"/>
    </source>
</evidence>
<comment type="similarity">
    <text evidence="8">Belongs to the methyl-accepting chemotaxis (MCP) protein family.</text>
</comment>
<evidence type="ECO:0000256" key="10">
    <source>
        <dbReference type="SAM" id="Phobius"/>
    </source>
</evidence>
<name>A0A4Z0QZG9_9FIRM</name>
<dbReference type="Gene3D" id="1.10.287.950">
    <property type="entry name" value="Methyl-accepting chemotaxis protein"/>
    <property type="match status" value="1"/>
</dbReference>
<dbReference type="PANTHER" id="PTHR32089:SF112">
    <property type="entry name" value="LYSOZYME-LIKE PROTEIN-RELATED"/>
    <property type="match status" value="1"/>
</dbReference>
<evidence type="ECO:0000313" key="13">
    <source>
        <dbReference type="EMBL" id="TGE35147.1"/>
    </source>
</evidence>
<dbReference type="Proteomes" id="UP000298460">
    <property type="component" value="Unassembled WGS sequence"/>
</dbReference>
<dbReference type="PROSITE" id="PS50111">
    <property type="entry name" value="CHEMOTAXIS_TRANSDUC_2"/>
    <property type="match status" value="1"/>
</dbReference>
<dbReference type="GO" id="GO:0007165">
    <property type="term" value="P:signal transduction"/>
    <property type="evidence" value="ECO:0007669"/>
    <property type="project" value="UniProtKB-KW"/>
</dbReference>
<evidence type="ECO:0000256" key="7">
    <source>
        <dbReference type="ARBA" id="ARBA00023224"/>
    </source>
</evidence>
<evidence type="ECO:0000256" key="4">
    <source>
        <dbReference type="ARBA" id="ARBA00022692"/>
    </source>
</evidence>
<keyword evidence="4 10" id="KW-0812">Transmembrane</keyword>
<feature type="domain" description="Methyl-accepting transducer" evidence="11">
    <location>
        <begin position="366"/>
        <end position="602"/>
    </location>
</feature>
<dbReference type="AlphaFoldDB" id="A0A4Z0QZG9"/>
<keyword evidence="7 9" id="KW-0807">Transducer</keyword>
<feature type="transmembrane region" description="Helical" evidence="10">
    <location>
        <begin position="270"/>
        <end position="293"/>
    </location>
</feature>
<evidence type="ECO:0000256" key="5">
    <source>
        <dbReference type="ARBA" id="ARBA00022989"/>
    </source>
</evidence>
<evidence type="ECO:0000259" key="12">
    <source>
        <dbReference type="PROSITE" id="PS50885"/>
    </source>
</evidence>
<evidence type="ECO:0000256" key="3">
    <source>
        <dbReference type="ARBA" id="ARBA00022500"/>
    </source>
</evidence>
<dbReference type="InterPro" id="IPR033479">
    <property type="entry name" value="dCache_1"/>
</dbReference>
<dbReference type="Pfam" id="PF02743">
    <property type="entry name" value="dCache_1"/>
    <property type="match status" value="1"/>
</dbReference>
<evidence type="ECO:0000256" key="6">
    <source>
        <dbReference type="ARBA" id="ARBA00023136"/>
    </source>
</evidence>
<evidence type="ECO:0000256" key="1">
    <source>
        <dbReference type="ARBA" id="ARBA00004651"/>
    </source>
</evidence>
<keyword evidence="6 10" id="KW-0472">Membrane</keyword>
<dbReference type="InterPro" id="IPR004089">
    <property type="entry name" value="MCPsignal_dom"/>
</dbReference>
<dbReference type="PANTHER" id="PTHR32089">
    <property type="entry name" value="METHYL-ACCEPTING CHEMOTAXIS PROTEIN MCPB"/>
    <property type="match status" value="1"/>
</dbReference>
<dbReference type="SUPFAM" id="SSF58104">
    <property type="entry name" value="Methyl-accepting chemotaxis protein (MCP) signaling domain"/>
    <property type="match status" value="1"/>
</dbReference>
<protein>
    <submittedName>
        <fullName evidence="13">Methyl-accepting chemotaxis protein</fullName>
    </submittedName>
</protein>
<dbReference type="CDD" id="cd12914">
    <property type="entry name" value="PDC1_DGC_like"/>
    <property type="match status" value="1"/>
</dbReference>
<dbReference type="PROSITE" id="PS50885">
    <property type="entry name" value="HAMP"/>
    <property type="match status" value="1"/>
</dbReference>
<dbReference type="Gene3D" id="3.30.450.20">
    <property type="entry name" value="PAS domain"/>
    <property type="match status" value="2"/>
</dbReference>
<dbReference type="SMART" id="SM00283">
    <property type="entry name" value="MA"/>
    <property type="match status" value="1"/>
</dbReference>
<dbReference type="Pfam" id="PF00015">
    <property type="entry name" value="MCPsignal"/>
    <property type="match status" value="1"/>
</dbReference>
<feature type="domain" description="HAMP" evidence="12">
    <location>
        <begin position="294"/>
        <end position="347"/>
    </location>
</feature>
<organism evidence="13 14">
    <name type="scientific">Desulfosporosinus fructosivorans</name>
    <dbReference type="NCBI Taxonomy" id="2018669"/>
    <lineage>
        <taxon>Bacteria</taxon>
        <taxon>Bacillati</taxon>
        <taxon>Bacillota</taxon>
        <taxon>Clostridia</taxon>
        <taxon>Eubacteriales</taxon>
        <taxon>Desulfitobacteriaceae</taxon>
        <taxon>Desulfosporosinus</taxon>
    </lineage>
</organism>
<dbReference type="InterPro" id="IPR029151">
    <property type="entry name" value="Sensor-like_sf"/>
</dbReference>
<dbReference type="SUPFAM" id="SSF103190">
    <property type="entry name" value="Sensory domain-like"/>
    <property type="match status" value="1"/>
</dbReference>
<evidence type="ECO:0000259" key="11">
    <source>
        <dbReference type="PROSITE" id="PS50111"/>
    </source>
</evidence>
<proteinExistence type="inferred from homology"/>
<comment type="subcellular location">
    <subcellularLocation>
        <location evidence="1">Cell membrane</location>
        <topology evidence="1">Multi-pass membrane protein</topology>
    </subcellularLocation>
</comment>
<evidence type="ECO:0000313" key="14">
    <source>
        <dbReference type="Proteomes" id="UP000298460"/>
    </source>
</evidence>
<gene>
    <name evidence="13" type="ORF">E4K67_27045</name>
</gene>
<accession>A0A4Z0QZG9</accession>
<dbReference type="CDD" id="cd11386">
    <property type="entry name" value="MCP_signal"/>
    <property type="match status" value="1"/>
</dbReference>
<comment type="caution">
    <text evidence="13">The sequence shown here is derived from an EMBL/GenBank/DDBJ whole genome shotgun (WGS) entry which is preliminary data.</text>
</comment>
<dbReference type="OrthoDB" id="13222at2"/>
<sequence>MKLRTRLFSMLLATSLIPLLVFSAISIPSFISASQQSTYQLSQDKIAIAEAKIKGMLKNNFTTLHMVTGQPAIRNFDLANAKNILVEAVKANPDLIIALDDTEGQQVVKSNNDALTKISDREFFKQAINGTEEYVSDILVAKATGHLIVVIATPVRDINNNIIGILQANIELTKVTDFVTDLSKDGSNVYVLSRQGTVLAHPNEEYVTNQEDFSKLDFVTTGLSGKNDTLQTTNIQSEKVIVSHVYDELTGWLIVVETPYSIAMASSTQLLYISIGLLLAVIVVVGLLGFYFARRFTKPLVDLSSVVETIASGDLKDFEIKIKSQDEIGRLYKSLKTMNQNLRELVSHIQSNATRLASSSVELTATTEETTQSLTQVVTTITEMAQGNSNQALMIQSSNDAINMVSEIVSQATEKTDLGVTKAKDSLERAKDGQRALEHQGQKMLENNKFSKAVDDSILQLATMTDEIRNIIGAINSIADQTNLLALNASIEAARAGDAGRGFAVVAEEIRKLAEQSSDSTKKIEEIVNDINGKINEAVNNMTQSKESVAVMESSVEDTKESFSKIFASISEVAENSQEVSTALEKINAQTKEVVNQAANISAVVEQASAGMEEISASSEEQLASIEIIAQSSSKLEDVAQELLTQVSKFKI</sequence>
<keyword evidence="14" id="KW-1185">Reference proteome</keyword>
<dbReference type="CDD" id="cd06225">
    <property type="entry name" value="HAMP"/>
    <property type="match status" value="1"/>
</dbReference>
<dbReference type="InterPro" id="IPR003660">
    <property type="entry name" value="HAMP_dom"/>
</dbReference>
<dbReference type="SMART" id="SM00304">
    <property type="entry name" value="HAMP"/>
    <property type="match status" value="1"/>
</dbReference>
<dbReference type="CDD" id="cd12912">
    <property type="entry name" value="PDC2_MCP_like"/>
    <property type="match status" value="1"/>
</dbReference>
<keyword evidence="2" id="KW-1003">Cell membrane</keyword>
<keyword evidence="5 10" id="KW-1133">Transmembrane helix</keyword>